<evidence type="ECO:0000256" key="1">
    <source>
        <dbReference type="ARBA" id="ARBA00004571"/>
    </source>
</evidence>
<keyword evidence="8" id="KW-0675">Receptor</keyword>
<keyword evidence="7 10" id="KW-0472">Membrane</keyword>
<dbReference type="PANTHER" id="PTHR30069">
    <property type="entry name" value="TONB-DEPENDENT OUTER MEMBRANE RECEPTOR"/>
    <property type="match status" value="1"/>
</dbReference>
<dbReference type="Proteomes" id="UP000032233">
    <property type="component" value="Unassembled WGS sequence"/>
</dbReference>
<comment type="caution">
    <text evidence="15">The sequence shown here is derived from an EMBL/GenBank/DDBJ whole genome shotgun (WGS) entry which is preliminary data.</text>
</comment>
<dbReference type="InterPro" id="IPR037066">
    <property type="entry name" value="Plug_dom_sf"/>
</dbReference>
<sequence>MPKKIQLLLILISVLCLAAPLKAAEKQEKKNTSQLEDVWVQATSVTDDALGDSIVHQEVMERPSISGSIVESLKGQAGIQVLGTSLFGGNEAEVRLRGFNQTRFRVLVDGMPIQRDGSYGNGPVDWSTFSPDWVENIEIMRGAVPVKFGNTLGGVINIITKKPTEKPDTRVQAVYGSLDTWKVNALHRCKMGPVGWSLSASHYETDGYLRNNYVDRNNLSGRLSFDLPWQMEAGLGIYFSDGKTGMPVYNRPDSPYYDSGKPDADEKELVGPGISSRLLRGVYAWGDDSEVKDTNTLYTAYLKKNFKAGSFSVKGMLWNQKTTDTYYNSQSSSQKLYERDSTPEDNNWLLMADFDYTLGNHTLAFGGETRTYGWGEQKVSYIDRSQFNGSINFFKFVSDGFLGQEDCLQYHAVYAQDTWQAMDNLEIELGLRGEWFEAKEIDPAAFGFPNSARAATLSESGVDPRLAIRFTPWKEGVIGLRVGIAHRYPNSPEYFWWYLNRGSGFFNTSLEPEKATQYELGIEQRFGNKAVLAARAYYYQVDNYLSSTSVPGTGTVVYNIDKVDIKGAEFEAGVKLPWHLHLWGNLTLQDAEKEGDPWDSASQSEAQLPNFPEVMANLGLDYRRPEKFSAGLILHFTGEREYLTNKTLHELGSYVMLNAHATYRLADTEYGKWELVANAANILDQDYELEAGYPMPGFTVIGGVRFIF</sequence>
<keyword evidence="2 10" id="KW-0813">Transport</keyword>
<dbReference type="GO" id="GO:0009279">
    <property type="term" value="C:cell outer membrane"/>
    <property type="evidence" value="ECO:0007669"/>
    <property type="project" value="UniProtKB-SubCell"/>
</dbReference>
<evidence type="ECO:0000256" key="12">
    <source>
        <dbReference type="SAM" id="SignalP"/>
    </source>
</evidence>
<evidence type="ECO:0000256" key="8">
    <source>
        <dbReference type="ARBA" id="ARBA00023170"/>
    </source>
</evidence>
<dbReference type="InterPro" id="IPR039426">
    <property type="entry name" value="TonB-dep_rcpt-like"/>
</dbReference>
<evidence type="ECO:0008006" key="17">
    <source>
        <dbReference type="Google" id="ProtNLM"/>
    </source>
</evidence>
<dbReference type="AlphaFoldDB" id="A0A0D2GHX8"/>
<dbReference type="Gene3D" id="2.170.130.10">
    <property type="entry name" value="TonB-dependent receptor, plug domain"/>
    <property type="match status" value="1"/>
</dbReference>
<dbReference type="GO" id="GO:0044718">
    <property type="term" value="P:siderophore transmembrane transport"/>
    <property type="evidence" value="ECO:0007669"/>
    <property type="project" value="TreeGrafter"/>
</dbReference>
<proteinExistence type="inferred from homology"/>
<evidence type="ECO:0000256" key="11">
    <source>
        <dbReference type="RuleBase" id="RU003357"/>
    </source>
</evidence>
<evidence type="ECO:0000256" key="4">
    <source>
        <dbReference type="ARBA" id="ARBA00022692"/>
    </source>
</evidence>
<evidence type="ECO:0000259" key="14">
    <source>
        <dbReference type="Pfam" id="PF07715"/>
    </source>
</evidence>
<evidence type="ECO:0000256" key="5">
    <source>
        <dbReference type="ARBA" id="ARBA00022729"/>
    </source>
</evidence>
<dbReference type="PROSITE" id="PS52016">
    <property type="entry name" value="TONB_DEPENDENT_REC_3"/>
    <property type="match status" value="1"/>
</dbReference>
<dbReference type="STRING" id="1429043.X474_10120"/>
<evidence type="ECO:0000256" key="3">
    <source>
        <dbReference type="ARBA" id="ARBA00022452"/>
    </source>
</evidence>
<keyword evidence="4 10" id="KW-0812">Transmembrane</keyword>
<evidence type="ECO:0000259" key="13">
    <source>
        <dbReference type="Pfam" id="PF00593"/>
    </source>
</evidence>
<dbReference type="Pfam" id="PF00593">
    <property type="entry name" value="TonB_dep_Rec_b-barrel"/>
    <property type="match status" value="1"/>
</dbReference>
<evidence type="ECO:0000256" key="6">
    <source>
        <dbReference type="ARBA" id="ARBA00023077"/>
    </source>
</evidence>
<keyword evidence="5 12" id="KW-0732">Signal</keyword>
<reference evidence="15 16" key="1">
    <citation type="submission" date="2013-11" db="EMBL/GenBank/DDBJ databases">
        <title>Metagenomic analysis of a methanogenic consortium involved in long chain n-alkane degradation.</title>
        <authorList>
            <person name="Davidova I.A."/>
            <person name="Callaghan A.V."/>
            <person name="Wawrik B."/>
            <person name="Pruitt S."/>
            <person name="Marks C."/>
            <person name="Duncan K.E."/>
            <person name="Suflita J.M."/>
        </authorList>
    </citation>
    <scope>NUCLEOTIDE SEQUENCE [LARGE SCALE GENOMIC DNA]</scope>
    <source>
        <strain evidence="15 16">SPR</strain>
    </source>
</reference>
<dbReference type="CDD" id="cd01347">
    <property type="entry name" value="ligand_gated_channel"/>
    <property type="match status" value="1"/>
</dbReference>
<evidence type="ECO:0000256" key="2">
    <source>
        <dbReference type="ARBA" id="ARBA00022448"/>
    </source>
</evidence>
<keyword evidence="3 10" id="KW-1134">Transmembrane beta strand</keyword>
<keyword evidence="9 10" id="KW-0998">Cell outer membrane</keyword>
<dbReference type="OrthoDB" id="5411360at2"/>
<gene>
    <name evidence="15" type="ORF">X474_10120</name>
</gene>
<evidence type="ECO:0000256" key="10">
    <source>
        <dbReference type="PROSITE-ProRule" id="PRU01360"/>
    </source>
</evidence>
<dbReference type="Gene3D" id="2.40.170.20">
    <property type="entry name" value="TonB-dependent receptor, beta-barrel domain"/>
    <property type="match status" value="1"/>
</dbReference>
<evidence type="ECO:0000313" key="16">
    <source>
        <dbReference type="Proteomes" id="UP000032233"/>
    </source>
</evidence>
<comment type="subcellular location">
    <subcellularLocation>
        <location evidence="1 10">Cell outer membrane</location>
        <topology evidence="1 10">Multi-pass membrane protein</topology>
    </subcellularLocation>
</comment>
<dbReference type="EMBL" id="AZAC01000011">
    <property type="protein sequence ID" value="KIX14452.1"/>
    <property type="molecule type" value="Genomic_DNA"/>
</dbReference>
<keyword evidence="6 11" id="KW-0798">TonB box</keyword>
<dbReference type="Pfam" id="PF07715">
    <property type="entry name" value="Plug"/>
    <property type="match status" value="1"/>
</dbReference>
<feature type="domain" description="TonB-dependent receptor-like beta-barrel" evidence="13">
    <location>
        <begin position="259"/>
        <end position="682"/>
    </location>
</feature>
<evidence type="ECO:0000256" key="9">
    <source>
        <dbReference type="ARBA" id="ARBA00023237"/>
    </source>
</evidence>
<comment type="similarity">
    <text evidence="10 11">Belongs to the TonB-dependent receptor family.</text>
</comment>
<dbReference type="InterPro" id="IPR036942">
    <property type="entry name" value="Beta-barrel_TonB_sf"/>
</dbReference>
<feature type="signal peptide" evidence="12">
    <location>
        <begin position="1"/>
        <end position="23"/>
    </location>
</feature>
<feature type="chain" id="PRO_5002242619" description="TonB-denpendent receptor" evidence="12">
    <location>
        <begin position="24"/>
        <end position="708"/>
    </location>
</feature>
<name>A0A0D2GHX8_9BACT</name>
<dbReference type="SUPFAM" id="SSF56935">
    <property type="entry name" value="Porins"/>
    <property type="match status" value="1"/>
</dbReference>
<dbReference type="InterPro" id="IPR000531">
    <property type="entry name" value="Beta-barrel_TonB"/>
</dbReference>
<dbReference type="InParanoid" id="A0A0D2GHX8"/>
<keyword evidence="16" id="KW-1185">Reference proteome</keyword>
<dbReference type="PANTHER" id="PTHR30069:SF29">
    <property type="entry name" value="HEMOGLOBIN AND HEMOGLOBIN-HAPTOGLOBIN-BINDING PROTEIN 1-RELATED"/>
    <property type="match status" value="1"/>
</dbReference>
<dbReference type="RefSeq" id="WP_044348259.1">
    <property type="nucleotide sequence ID" value="NZ_AZAC01000011.1"/>
</dbReference>
<feature type="domain" description="TonB-dependent receptor plug" evidence="14">
    <location>
        <begin position="53"/>
        <end position="155"/>
    </location>
</feature>
<protein>
    <recommendedName>
        <fullName evidence="17">TonB-denpendent receptor</fullName>
    </recommendedName>
</protein>
<accession>A0A0D2GHX8</accession>
<dbReference type="InterPro" id="IPR012910">
    <property type="entry name" value="Plug_dom"/>
</dbReference>
<evidence type="ECO:0000313" key="15">
    <source>
        <dbReference type="EMBL" id="KIX14452.1"/>
    </source>
</evidence>
<evidence type="ECO:0000256" key="7">
    <source>
        <dbReference type="ARBA" id="ARBA00023136"/>
    </source>
</evidence>
<organism evidence="15 16">
    <name type="scientific">Dethiosulfatarculus sandiegensis</name>
    <dbReference type="NCBI Taxonomy" id="1429043"/>
    <lineage>
        <taxon>Bacteria</taxon>
        <taxon>Pseudomonadati</taxon>
        <taxon>Thermodesulfobacteriota</taxon>
        <taxon>Desulfarculia</taxon>
        <taxon>Desulfarculales</taxon>
        <taxon>Desulfarculaceae</taxon>
        <taxon>Dethiosulfatarculus</taxon>
    </lineage>
</organism>
<dbReference type="GO" id="GO:0015344">
    <property type="term" value="F:siderophore uptake transmembrane transporter activity"/>
    <property type="evidence" value="ECO:0007669"/>
    <property type="project" value="TreeGrafter"/>
</dbReference>